<evidence type="ECO:0000259" key="27">
    <source>
        <dbReference type="PROSITE" id="PS50011"/>
    </source>
</evidence>
<dbReference type="InterPro" id="IPR008271">
    <property type="entry name" value="Ser/Thr_kinase_AS"/>
</dbReference>
<keyword evidence="16 24" id="KW-0067">ATP-binding</keyword>
<keyword evidence="17" id="KW-0460">Magnesium</keyword>
<dbReference type="GO" id="GO:0042593">
    <property type="term" value="P:glucose homeostasis"/>
    <property type="evidence" value="ECO:0007669"/>
    <property type="project" value="InterPro"/>
</dbReference>
<dbReference type="FunFam" id="1.10.510.10:FF:000245">
    <property type="entry name" value="serine/threonine-protein kinase STK11"/>
    <property type="match status" value="1"/>
</dbReference>
<keyword evidence="12" id="KW-0479">Metal-binding</keyword>
<dbReference type="InterPro" id="IPR017441">
    <property type="entry name" value="Protein_kinase_ATP_BS"/>
</dbReference>
<sequence>MVDKMVCDNGEQPRFYMGDSVEELSLFQDKLLEKCAENAPIVDPHSWLEEDTGLFHRVDSNIIYVPKIKRAKLIGKYLMGDVLGEGAYSKVKEMLDCERLRRCAVKILTRRRLRRIPNGEQNVKREIQLLKRLHHNNVIKLYDVIYNEEKQKIYMIMEYCVGELQEMVESVDDHKFPISQAHGYFCQLINGLEYLHSQGIVHKDIKPSNLLLTTDETLKISDFGVAEGLDRFAPDDTCRTSQGSPAFQPPEIANGVETFSGFKVDIWASGVTLYNITTGKYPFEGESIYKLFENIGKGVFTIPDCVDELLSDLLRGMLNSDPAERFTLQQMRHHRWVQKNHPRVEPYVPIPPLNDNPLRSMSVVPYLEDLHSPKEDIDEHQHELEYNDSMLHLSPETSLDDLNSPASSVDKKKTKLLKRPSLGSCKTQ</sequence>
<evidence type="ECO:0000256" key="18">
    <source>
        <dbReference type="ARBA" id="ARBA00023211"/>
    </source>
</evidence>
<dbReference type="EC" id="2.7.11.1" evidence="6"/>
<dbReference type="GO" id="GO:0005524">
    <property type="term" value="F:ATP binding"/>
    <property type="evidence" value="ECO:0007669"/>
    <property type="project" value="UniProtKB-UniRule"/>
</dbReference>
<evidence type="ECO:0000256" key="19">
    <source>
        <dbReference type="ARBA" id="ARBA00023242"/>
    </source>
</evidence>
<evidence type="ECO:0000256" key="7">
    <source>
        <dbReference type="ARBA" id="ARBA00022490"/>
    </source>
</evidence>
<evidence type="ECO:0000256" key="5">
    <source>
        <dbReference type="ARBA" id="ARBA00009985"/>
    </source>
</evidence>
<organism evidence="28 29">
    <name type="scientific">Exaiptasia diaphana</name>
    <name type="common">Tropical sea anemone</name>
    <name type="synonym">Aiptasia pulchella</name>
    <dbReference type="NCBI Taxonomy" id="2652724"/>
    <lineage>
        <taxon>Eukaryota</taxon>
        <taxon>Metazoa</taxon>
        <taxon>Cnidaria</taxon>
        <taxon>Anthozoa</taxon>
        <taxon>Hexacorallia</taxon>
        <taxon>Actiniaria</taxon>
        <taxon>Aiptasiidae</taxon>
        <taxon>Exaiptasia</taxon>
    </lineage>
</organism>
<dbReference type="GO" id="GO:0046872">
    <property type="term" value="F:metal ion binding"/>
    <property type="evidence" value="ECO:0007669"/>
    <property type="project" value="UniProtKB-KW"/>
</dbReference>
<name>A0A913X9K9_EXADI</name>
<dbReference type="SMART" id="SM00220">
    <property type="entry name" value="S_TKc"/>
    <property type="match status" value="1"/>
</dbReference>
<evidence type="ECO:0000256" key="4">
    <source>
        <dbReference type="ARBA" id="ARBA00004496"/>
    </source>
</evidence>
<keyword evidence="18" id="KW-0464">Manganese</keyword>
<dbReference type="RefSeq" id="XP_020901044.1">
    <property type="nucleotide sequence ID" value="XM_021045385.2"/>
</dbReference>
<keyword evidence="10" id="KW-0808">Transferase</keyword>
<dbReference type="OrthoDB" id="68483at2759"/>
<dbReference type="GO" id="GO:0030010">
    <property type="term" value="P:establishment of cell polarity"/>
    <property type="evidence" value="ECO:0007669"/>
    <property type="project" value="InterPro"/>
</dbReference>
<dbReference type="InterPro" id="IPR011009">
    <property type="entry name" value="Kinase-like_dom_sf"/>
</dbReference>
<keyword evidence="29" id="KW-1185">Reference proteome</keyword>
<evidence type="ECO:0000256" key="16">
    <source>
        <dbReference type="ARBA" id="ARBA00022840"/>
    </source>
</evidence>
<keyword evidence="8 25" id="KW-0723">Serine/threonine-protein kinase</keyword>
<dbReference type="PROSITE" id="PS00108">
    <property type="entry name" value="PROTEIN_KINASE_ST"/>
    <property type="match status" value="1"/>
</dbReference>
<feature type="domain" description="Protein kinase" evidence="27">
    <location>
        <begin position="77"/>
        <end position="337"/>
    </location>
</feature>
<dbReference type="OMA" id="AYHYGSE"/>
<dbReference type="GO" id="GO:0004674">
    <property type="term" value="F:protein serine/threonine kinase activity"/>
    <property type="evidence" value="ECO:0007669"/>
    <property type="project" value="UniProtKB-KW"/>
</dbReference>
<dbReference type="Gene3D" id="1.10.510.10">
    <property type="entry name" value="Transferase(Phosphotransferase) domain 1"/>
    <property type="match status" value="1"/>
</dbReference>
<evidence type="ECO:0000256" key="1">
    <source>
        <dbReference type="ARBA" id="ARBA00001936"/>
    </source>
</evidence>
<dbReference type="Gene3D" id="3.30.200.20">
    <property type="entry name" value="Phosphorylase Kinase, domain 1"/>
    <property type="match status" value="1"/>
</dbReference>
<comment type="subcellular location">
    <subcellularLocation>
        <location evidence="4">Cytoplasm</location>
    </subcellularLocation>
    <subcellularLocation>
        <location evidence="3">Nucleus</location>
    </subcellularLocation>
</comment>
<feature type="region of interest" description="Disordered" evidence="26">
    <location>
        <begin position="390"/>
        <end position="428"/>
    </location>
</feature>
<dbReference type="SUPFAM" id="SSF56112">
    <property type="entry name" value="Protein kinase-like (PK-like)"/>
    <property type="match status" value="1"/>
</dbReference>
<evidence type="ECO:0000256" key="17">
    <source>
        <dbReference type="ARBA" id="ARBA00022842"/>
    </source>
</evidence>
<evidence type="ECO:0000256" key="14">
    <source>
        <dbReference type="ARBA" id="ARBA00022763"/>
    </source>
</evidence>
<dbReference type="CDD" id="cd14119">
    <property type="entry name" value="STKc_LKB1"/>
    <property type="match status" value="1"/>
</dbReference>
<dbReference type="GO" id="GO:0006974">
    <property type="term" value="P:DNA damage response"/>
    <property type="evidence" value="ECO:0007669"/>
    <property type="project" value="UniProtKB-KW"/>
</dbReference>
<evidence type="ECO:0000256" key="22">
    <source>
        <dbReference type="ARBA" id="ARBA00048679"/>
    </source>
</evidence>
<dbReference type="GO" id="GO:0030295">
    <property type="term" value="F:protein kinase activator activity"/>
    <property type="evidence" value="ECO:0007669"/>
    <property type="project" value="InterPro"/>
</dbReference>
<dbReference type="InterPro" id="IPR039154">
    <property type="entry name" value="LKB1_c"/>
</dbReference>
<keyword evidence="11" id="KW-0053">Apoptosis</keyword>
<dbReference type="PROSITE" id="PS00107">
    <property type="entry name" value="PROTEIN_KINASE_ATP"/>
    <property type="match status" value="1"/>
</dbReference>
<evidence type="ECO:0000256" key="15">
    <source>
        <dbReference type="ARBA" id="ARBA00022777"/>
    </source>
</evidence>
<evidence type="ECO:0000256" key="10">
    <source>
        <dbReference type="ARBA" id="ARBA00022679"/>
    </source>
</evidence>
<comment type="cofactor">
    <cofactor evidence="1">
        <name>Mn(2+)</name>
        <dbReference type="ChEBI" id="CHEBI:29035"/>
    </cofactor>
</comment>
<evidence type="ECO:0000256" key="12">
    <source>
        <dbReference type="ARBA" id="ARBA00022723"/>
    </source>
</evidence>
<evidence type="ECO:0000256" key="11">
    <source>
        <dbReference type="ARBA" id="ARBA00022703"/>
    </source>
</evidence>
<dbReference type="GO" id="GO:0005634">
    <property type="term" value="C:nucleus"/>
    <property type="evidence" value="ECO:0007669"/>
    <property type="project" value="UniProtKB-SubCell"/>
</dbReference>
<dbReference type="PANTHER" id="PTHR24346">
    <property type="entry name" value="MAP/MICROTUBULE AFFINITY-REGULATING KINASE"/>
    <property type="match status" value="1"/>
</dbReference>
<evidence type="ECO:0000256" key="2">
    <source>
        <dbReference type="ARBA" id="ARBA00001946"/>
    </source>
</evidence>
<evidence type="ECO:0000256" key="3">
    <source>
        <dbReference type="ARBA" id="ARBA00004123"/>
    </source>
</evidence>
<comment type="cofactor">
    <cofactor evidence="2">
        <name>Mg(2+)</name>
        <dbReference type="ChEBI" id="CHEBI:18420"/>
    </cofactor>
</comment>
<evidence type="ECO:0000256" key="24">
    <source>
        <dbReference type="PROSITE-ProRule" id="PRU10141"/>
    </source>
</evidence>
<evidence type="ECO:0000256" key="13">
    <source>
        <dbReference type="ARBA" id="ARBA00022741"/>
    </source>
</evidence>
<evidence type="ECO:0000256" key="8">
    <source>
        <dbReference type="ARBA" id="ARBA00022527"/>
    </source>
</evidence>
<proteinExistence type="inferred from homology"/>
<comment type="similarity">
    <text evidence="5">Belongs to the protein kinase superfamily. CAMK Ser/Thr protein kinase family. LKB1 subfamily.</text>
</comment>
<dbReference type="EnsemblMetazoa" id="XM_021045385.2">
    <property type="protein sequence ID" value="XP_020901044.1"/>
    <property type="gene ID" value="LOC110239653"/>
</dbReference>
<evidence type="ECO:0000256" key="9">
    <source>
        <dbReference type="ARBA" id="ARBA00022553"/>
    </source>
</evidence>
<feature type="binding site" evidence="24">
    <location>
        <position position="106"/>
    </location>
    <ligand>
        <name>ATP</name>
        <dbReference type="ChEBI" id="CHEBI:30616"/>
    </ligand>
</feature>
<evidence type="ECO:0000256" key="23">
    <source>
        <dbReference type="ARBA" id="ARBA00068788"/>
    </source>
</evidence>
<evidence type="ECO:0000313" key="28">
    <source>
        <dbReference type="EnsemblMetazoa" id="XP_020901044.1"/>
    </source>
</evidence>
<evidence type="ECO:0000313" key="29">
    <source>
        <dbReference type="Proteomes" id="UP000887567"/>
    </source>
</evidence>
<comment type="catalytic activity">
    <reaction evidence="22">
        <text>L-seryl-[protein] + ATP = O-phospho-L-seryl-[protein] + ADP + H(+)</text>
        <dbReference type="Rhea" id="RHEA:17989"/>
        <dbReference type="Rhea" id="RHEA-COMP:9863"/>
        <dbReference type="Rhea" id="RHEA-COMP:11604"/>
        <dbReference type="ChEBI" id="CHEBI:15378"/>
        <dbReference type="ChEBI" id="CHEBI:29999"/>
        <dbReference type="ChEBI" id="CHEBI:30616"/>
        <dbReference type="ChEBI" id="CHEBI:83421"/>
        <dbReference type="ChEBI" id="CHEBI:456216"/>
        <dbReference type="EC" id="2.7.11.1"/>
    </reaction>
</comment>
<protein>
    <recommendedName>
        <fullName evidence="23">Serine/threonine-protein kinase STK11</fullName>
        <ecNumber evidence="6">2.7.11.1</ecNumber>
    </recommendedName>
</protein>
<dbReference type="AlphaFoldDB" id="A0A913X9K9"/>
<evidence type="ECO:0000256" key="20">
    <source>
        <dbReference type="ARBA" id="ARBA00023306"/>
    </source>
</evidence>
<dbReference type="GeneID" id="110239653"/>
<dbReference type="Pfam" id="PF00069">
    <property type="entry name" value="Pkinase"/>
    <property type="match status" value="1"/>
</dbReference>
<keyword evidence="13 24" id="KW-0547">Nucleotide-binding</keyword>
<feature type="compositionally biased region" description="Polar residues" evidence="26">
    <location>
        <begin position="395"/>
        <end position="407"/>
    </location>
</feature>
<dbReference type="GO" id="GO:0005737">
    <property type="term" value="C:cytoplasm"/>
    <property type="evidence" value="ECO:0007669"/>
    <property type="project" value="UniProtKB-SubCell"/>
</dbReference>
<evidence type="ECO:0000256" key="21">
    <source>
        <dbReference type="ARBA" id="ARBA00047899"/>
    </source>
</evidence>
<keyword evidence="20" id="KW-0131">Cell cycle</keyword>
<dbReference type="PROSITE" id="PS50011">
    <property type="entry name" value="PROTEIN_KINASE_DOM"/>
    <property type="match status" value="1"/>
</dbReference>
<dbReference type="PANTHER" id="PTHR24346:SF94">
    <property type="entry name" value="NON-SPECIFIC SERINE_THREONINE PROTEIN KINASE"/>
    <property type="match status" value="1"/>
</dbReference>
<evidence type="ECO:0000256" key="6">
    <source>
        <dbReference type="ARBA" id="ARBA00012513"/>
    </source>
</evidence>
<dbReference type="FunFam" id="3.30.200.20:FF:000235">
    <property type="entry name" value="serine/threonine-protein kinase STK11"/>
    <property type="match status" value="1"/>
</dbReference>
<keyword evidence="9" id="KW-0597">Phosphoprotein</keyword>
<dbReference type="Proteomes" id="UP000887567">
    <property type="component" value="Unplaced"/>
</dbReference>
<dbReference type="GO" id="GO:0001558">
    <property type="term" value="P:regulation of cell growth"/>
    <property type="evidence" value="ECO:0007669"/>
    <property type="project" value="InterPro"/>
</dbReference>
<keyword evidence="14" id="KW-0227">DNA damage</keyword>
<evidence type="ECO:0000256" key="26">
    <source>
        <dbReference type="SAM" id="MobiDB-lite"/>
    </source>
</evidence>
<keyword evidence="15" id="KW-0418">Kinase</keyword>
<accession>A0A913X9K9</accession>
<evidence type="ECO:0000256" key="25">
    <source>
        <dbReference type="RuleBase" id="RU000304"/>
    </source>
</evidence>
<dbReference type="KEGG" id="epa:110239653"/>
<dbReference type="GO" id="GO:0006915">
    <property type="term" value="P:apoptotic process"/>
    <property type="evidence" value="ECO:0007669"/>
    <property type="project" value="UniProtKB-KW"/>
</dbReference>
<comment type="catalytic activity">
    <reaction evidence="21">
        <text>L-threonyl-[protein] + ATP = O-phospho-L-threonyl-[protein] + ADP + H(+)</text>
        <dbReference type="Rhea" id="RHEA:46608"/>
        <dbReference type="Rhea" id="RHEA-COMP:11060"/>
        <dbReference type="Rhea" id="RHEA-COMP:11605"/>
        <dbReference type="ChEBI" id="CHEBI:15378"/>
        <dbReference type="ChEBI" id="CHEBI:30013"/>
        <dbReference type="ChEBI" id="CHEBI:30616"/>
        <dbReference type="ChEBI" id="CHEBI:61977"/>
        <dbReference type="ChEBI" id="CHEBI:456216"/>
        <dbReference type="EC" id="2.7.11.1"/>
    </reaction>
</comment>
<keyword evidence="19" id="KW-0539">Nucleus</keyword>
<reference evidence="28" key="1">
    <citation type="submission" date="2022-11" db="UniProtKB">
        <authorList>
            <consortium name="EnsemblMetazoa"/>
        </authorList>
    </citation>
    <scope>IDENTIFICATION</scope>
</reference>
<dbReference type="GO" id="GO:0035556">
    <property type="term" value="P:intracellular signal transduction"/>
    <property type="evidence" value="ECO:0007669"/>
    <property type="project" value="TreeGrafter"/>
</dbReference>
<dbReference type="InterPro" id="IPR000719">
    <property type="entry name" value="Prot_kinase_dom"/>
</dbReference>
<keyword evidence="7" id="KW-0963">Cytoplasm</keyword>